<dbReference type="eggNOG" id="COG2960">
    <property type="taxonomic scope" value="Bacteria"/>
</dbReference>
<protein>
    <recommendedName>
        <fullName evidence="1">Ubiquinone biosynthesis accessory factor UbiK</fullName>
    </recommendedName>
</protein>
<gene>
    <name evidence="1" type="primary">ubiK</name>
    <name evidence="2" type="ORF">SSPSH_001338</name>
</gene>
<dbReference type="EMBL" id="AFNV02000008">
    <property type="protein sequence ID" value="ERJ19574.1"/>
    <property type="molecule type" value="Genomic_DNA"/>
</dbReference>
<keyword evidence="3" id="KW-1185">Reference proteome</keyword>
<dbReference type="PANTHER" id="PTHR38040">
    <property type="entry name" value="UBIQUINONE BIOSYNTHESIS ACCESSORY FACTOR UBIK"/>
    <property type="match status" value="1"/>
</dbReference>
<organism evidence="2 3">
    <name type="scientific">Salinisphaera shabanensis E1L3A</name>
    <dbReference type="NCBI Taxonomy" id="1033802"/>
    <lineage>
        <taxon>Bacteria</taxon>
        <taxon>Pseudomonadati</taxon>
        <taxon>Pseudomonadota</taxon>
        <taxon>Gammaproteobacteria</taxon>
        <taxon>Salinisphaerales</taxon>
        <taxon>Salinisphaeraceae</taxon>
        <taxon>Salinisphaera</taxon>
    </lineage>
</organism>
<dbReference type="HAMAP" id="MF_02216">
    <property type="entry name" value="UbiK"/>
    <property type="match status" value="1"/>
</dbReference>
<comment type="pathway">
    <text evidence="1">Cofactor biosynthesis; ubiquinone biosynthesis.</text>
</comment>
<reference evidence="2 3" key="2">
    <citation type="journal article" date="2013" name="PLoS ONE">
        <title>INDIGO - INtegrated Data Warehouse of MIcrobial GenOmes with Examples from the Red Sea Extremophiles.</title>
        <authorList>
            <person name="Alam I."/>
            <person name="Antunes A."/>
            <person name="Kamau A.A."/>
            <person name="Ba Alawi W."/>
            <person name="Kalkatawi M."/>
            <person name="Stingl U."/>
            <person name="Bajic V.B."/>
        </authorList>
    </citation>
    <scope>NUCLEOTIDE SEQUENCE [LARGE SCALE GENOMIC DNA]</scope>
    <source>
        <strain evidence="2 3">E1L3A</strain>
    </source>
</reference>
<dbReference type="UniPathway" id="UPA00232"/>
<comment type="subcellular location">
    <subcellularLocation>
        <location evidence="1">Cytoplasm</location>
    </subcellularLocation>
</comment>
<evidence type="ECO:0000313" key="3">
    <source>
        <dbReference type="Proteomes" id="UP000006242"/>
    </source>
</evidence>
<dbReference type="InterPro" id="IPR007475">
    <property type="entry name" value="UbiK"/>
</dbReference>
<dbReference type="Pfam" id="PF04380">
    <property type="entry name" value="BMFP"/>
    <property type="match status" value="1"/>
</dbReference>
<keyword evidence="1" id="KW-0963">Cytoplasm</keyword>
<keyword evidence="1" id="KW-0175">Coiled coil</keyword>
<dbReference type="GO" id="GO:0005829">
    <property type="term" value="C:cytosol"/>
    <property type="evidence" value="ECO:0007669"/>
    <property type="project" value="TreeGrafter"/>
</dbReference>
<comment type="similarity">
    <text evidence="1">Belongs to the UbiK family.</text>
</comment>
<reference evidence="2 3" key="1">
    <citation type="journal article" date="2011" name="J. Bacteriol.">
        <title>Genome sequence of Salinisphaera shabanensis, a gammaproteobacterium from the harsh, variable environment of the brine-seawater interface of the Shaban Deep in the Red Sea.</title>
        <authorList>
            <person name="Antunes A."/>
            <person name="Alam I."/>
            <person name="Bajic V.B."/>
            <person name="Stingl U."/>
        </authorList>
    </citation>
    <scope>NUCLEOTIDE SEQUENCE [LARGE SCALE GENOMIC DNA]</scope>
    <source>
        <strain evidence="2 3">E1L3A</strain>
    </source>
</reference>
<proteinExistence type="inferred from homology"/>
<feature type="coiled-coil region" evidence="1">
    <location>
        <begin position="49"/>
        <end position="76"/>
    </location>
</feature>
<dbReference type="Proteomes" id="UP000006242">
    <property type="component" value="Unassembled WGS sequence"/>
</dbReference>
<name>U2FUG3_9GAMM</name>
<comment type="caution">
    <text evidence="2">The sequence shown here is derived from an EMBL/GenBank/DDBJ whole genome shotgun (WGS) entry which is preliminary data.</text>
</comment>
<comment type="function">
    <text evidence="1">Required for efficient ubiquinone (coenzyme Q) biosynthesis. UbiK is probably an accessory factor of Ubi enzymes and facilitates ubiquinone biosynthesis by acting as an assembly factor, a targeting factor, or both.</text>
</comment>
<dbReference type="AlphaFoldDB" id="U2FUG3"/>
<dbReference type="STRING" id="1033802.SSPSH_001338"/>
<keyword evidence="1" id="KW-0831">Ubiquinone biosynthesis</keyword>
<dbReference type="PANTHER" id="PTHR38040:SF1">
    <property type="entry name" value="UBIQUINONE BIOSYNTHESIS ACCESSORY FACTOR UBIK"/>
    <property type="match status" value="1"/>
</dbReference>
<accession>U2FUG3</accession>
<evidence type="ECO:0000313" key="2">
    <source>
        <dbReference type="EMBL" id="ERJ19574.1"/>
    </source>
</evidence>
<dbReference type="GO" id="GO:0006744">
    <property type="term" value="P:ubiquinone biosynthetic process"/>
    <property type="evidence" value="ECO:0007669"/>
    <property type="project" value="UniProtKB-UniRule"/>
</dbReference>
<evidence type="ECO:0000256" key="1">
    <source>
        <dbReference type="HAMAP-Rule" id="MF_02216"/>
    </source>
</evidence>
<dbReference type="RefSeq" id="WP_021031499.1">
    <property type="nucleotide sequence ID" value="NZ_AFNV02000008.1"/>
</dbReference>
<sequence length="81" mass="9028">MRSIEDIAARLAQALPPQVAPLRDELHANFRTILQGQLARLDLVPREEFEAAREMLAHTRRKLDALEAQVAALEAERDSGG</sequence>
<dbReference type="OrthoDB" id="5297354at2"/>